<gene>
    <name evidence="11" type="ORF">FDO65_11955</name>
</gene>
<evidence type="ECO:0000256" key="2">
    <source>
        <dbReference type="ARBA" id="ARBA00012438"/>
    </source>
</evidence>
<sequence>MPGDDAPQNASLVRATAVLRLPLIALLALLAGPVPDDNVDLPWYLAVLVGLLVADCCWLLLTRRPRVVRWLPWASTAVDVVAFVMLAAVSGGPTSLVQPVFFMLPVAVAFYGLPWLTGSLGVATAVGYLAVWLTRTGTDGGPGVPPLVFLHAGFLLWLAGATTWLSIVLLRRRQAVDELSRVRRLLVAQALQLEERERTDLAEKLHDGPLQVLLAARMRLEETRDCSREGRDTARRDDALSAVLMQLRTCAGQIRSVVTVLHPQVLAQLGLAEALAELARDHTARTGQPVDTDIGEVGRPTHQTLLYGVVRELLVNIDKHARATRVSLFLGADPGRLVIRVVDDGVGFDPAIIRSRVATGHIGLGSHLARVAAVGGVMDIRSAAPTGTAVLVSVPDGVDRSEPVSP</sequence>
<keyword evidence="12" id="KW-1185">Reference proteome</keyword>
<keyword evidence="4" id="KW-0808">Transferase</keyword>
<proteinExistence type="predicted"/>
<keyword evidence="8" id="KW-0902">Two-component regulatory system</keyword>
<evidence type="ECO:0000256" key="6">
    <source>
        <dbReference type="ARBA" id="ARBA00022777"/>
    </source>
</evidence>
<dbReference type="CDD" id="cd16917">
    <property type="entry name" value="HATPase_UhpB-NarQ-NarX-like"/>
    <property type="match status" value="1"/>
</dbReference>
<evidence type="ECO:0000313" key="12">
    <source>
        <dbReference type="Proteomes" id="UP000306985"/>
    </source>
</evidence>
<dbReference type="EMBL" id="SZZH01000003">
    <property type="protein sequence ID" value="TKV58954.1"/>
    <property type="molecule type" value="Genomic_DNA"/>
</dbReference>
<reference evidence="11 12" key="1">
    <citation type="submission" date="2019-05" db="EMBL/GenBank/DDBJ databases">
        <title>Nakamurella sp. N5BH11, whole genome shotgun sequence.</title>
        <authorList>
            <person name="Tuo L."/>
        </authorList>
    </citation>
    <scope>NUCLEOTIDE SEQUENCE [LARGE SCALE GENOMIC DNA]</scope>
    <source>
        <strain evidence="11 12">N5BH11</strain>
    </source>
</reference>
<dbReference type="Proteomes" id="UP000306985">
    <property type="component" value="Unassembled WGS sequence"/>
</dbReference>
<feature type="transmembrane region" description="Helical" evidence="9">
    <location>
        <begin position="149"/>
        <end position="170"/>
    </location>
</feature>
<evidence type="ECO:0000256" key="8">
    <source>
        <dbReference type="ARBA" id="ARBA00023012"/>
    </source>
</evidence>
<keyword evidence="9" id="KW-0472">Membrane</keyword>
<keyword evidence="9" id="KW-1133">Transmembrane helix</keyword>
<dbReference type="SUPFAM" id="SSF55874">
    <property type="entry name" value="ATPase domain of HSP90 chaperone/DNA topoisomerase II/histidine kinase"/>
    <property type="match status" value="1"/>
</dbReference>
<keyword evidence="9" id="KW-0812">Transmembrane</keyword>
<dbReference type="Pfam" id="PF07730">
    <property type="entry name" value="HisKA_3"/>
    <property type="match status" value="1"/>
</dbReference>
<dbReference type="GO" id="GO:0016020">
    <property type="term" value="C:membrane"/>
    <property type="evidence" value="ECO:0007669"/>
    <property type="project" value="InterPro"/>
</dbReference>
<keyword evidence="5" id="KW-0547">Nucleotide-binding</keyword>
<evidence type="ECO:0000256" key="5">
    <source>
        <dbReference type="ARBA" id="ARBA00022741"/>
    </source>
</evidence>
<dbReference type="GO" id="GO:0000155">
    <property type="term" value="F:phosphorelay sensor kinase activity"/>
    <property type="evidence" value="ECO:0007669"/>
    <property type="project" value="InterPro"/>
</dbReference>
<feature type="domain" description="Histidine kinase/HSP90-like ATPase" evidence="10">
    <location>
        <begin position="301"/>
        <end position="398"/>
    </location>
</feature>
<dbReference type="EC" id="2.7.13.3" evidence="2"/>
<dbReference type="GO" id="GO:0005524">
    <property type="term" value="F:ATP binding"/>
    <property type="evidence" value="ECO:0007669"/>
    <property type="project" value="UniProtKB-KW"/>
</dbReference>
<dbReference type="SMART" id="SM00387">
    <property type="entry name" value="HATPase_c"/>
    <property type="match status" value="1"/>
</dbReference>
<dbReference type="InterPro" id="IPR003594">
    <property type="entry name" value="HATPase_dom"/>
</dbReference>
<keyword evidence="3" id="KW-0597">Phosphoprotein</keyword>
<dbReference type="OrthoDB" id="5243952at2"/>
<evidence type="ECO:0000256" key="9">
    <source>
        <dbReference type="SAM" id="Phobius"/>
    </source>
</evidence>
<organism evidence="11 12">
    <name type="scientific">Nakamurella flava</name>
    <dbReference type="NCBI Taxonomy" id="2576308"/>
    <lineage>
        <taxon>Bacteria</taxon>
        <taxon>Bacillati</taxon>
        <taxon>Actinomycetota</taxon>
        <taxon>Actinomycetes</taxon>
        <taxon>Nakamurellales</taxon>
        <taxon>Nakamurellaceae</taxon>
        <taxon>Nakamurella</taxon>
    </lineage>
</organism>
<evidence type="ECO:0000256" key="3">
    <source>
        <dbReference type="ARBA" id="ARBA00022553"/>
    </source>
</evidence>
<feature type="transmembrane region" description="Helical" evidence="9">
    <location>
        <begin position="12"/>
        <end position="31"/>
    </location>
</feature>
<protein>
    <recommendedName>
        <fullName evidence="2">histidine kinase</fullName>
        <ecNumber evidence="2">2.7.13.3</ecNumber>
    </recommendedName>
</protein>
<keyword evidence="7" id="KW-0067">ATP-binding</keyword>
<evidence type="ECO:0000256" key="1">
    <source>
        <dbReference type="ARBA" id="ARBA00000085"/>
    </source>
</evidence>
<evidence type="ECO:0000256" key="7">
    <source>
        <dbReference type="ARBA" id="ARBA00022840"/>
    </source>
</evidence>
<evidence type="ECO:0000313" key="11">
    <source>
        <dbReference type="EMBL" id="TKV58954.1"/>
    </source>
</evidence>
<feature type="transmembrane region" description="Helical" evidence="9">
    <location>
        <begin position="43"/>
        <end position="61"/>
    </location>
</feature>
<dbReference type="InterPro" id="IPR011712">
    <property type="entry name" value="Sig_transdc_His_kin_sub3_dim/P"/>
</dbReference>
<dbReference type="Gene3D" id="3.30.565.10">
    <property type="entry name" value="Histidine kinase-like ATPase, C-terminal domain"/>
    <property type="match status" value="1"/>
</dbReference>
<dbReference type="InterPro" id="IPR036890">
    <property type="entry name" value="HATPase_C_sf"/>
</dbReference>
<accession>A0A4U6QFB8</accession>
<dbReference type="PANTHER" id="PTHR24421:SF10">
    <property type="entry name" value="NITRATE_NITRITE SENSOR PROTEIN NARQ"/>
    <property type="match status" value="1"/>
</dbReference>
<dbReference type="PANTHER" id="PTHR24421">
    <property type="entry name" value="NITRATE/NITRITE SENSOR PROTEIN NARX-RELATED"/>
    <property type="match status" value="1"/>
</dbReference>
<dbReference type="InterPro" id="IPR050482">
    <property type="entry name" value="Sensor_HK_TwoCompSys"/>
</dbReference>
<keyword evidence="6 11" id="KW-0418">Kinase</keyword>
<name>A0A4U6QFB8_9ACTN</name>
<dbReference type="Pfam" id="PF02518">
    <property type="entry name" value="HATPase_c"/>
    <property type="match status" value="1"/>
</dbReference>
<evidence type="ECO:0000256" key="4">
    <source>
        <dbReference type="ARBA" id="ARBA00022679"/>
    </source>
</evidence>
<evidence type="ECO:0000259" key="10">
    <source>
        <dbReference type="SMART" id="SM00387"/>
    </source>
</evidence>
<comment type="catalytic activity">
    <reaction evidence="1">
        <text>ATP + protein L-histidine = ADP + protein N-phospho-L-histidine.</text>
        <dbReference type="EC" id="2.7.13.3"/>
    </reaction>
</comment>
<feature type="transmembrane region" description="Helical" evidence="9">
    <location>
        <begin position="120"/>
        <end position="137"/>
    </location>
</feature>
<dbReference type="AlphaFoldDB" id="A0A4U6QFB8"/>
<comment type="caution">
    <text evidence="11">The sequence shown here is derived from an EMBL/GenBank/DDBJ whole genome shotgun (WGS) entry which is preliminary data.</text>
</comment>
<dbReference type="GO" id="GO:0046983">
    <property type="term" value="F:protein dimerization activity"/>
    <property type="evidence" value="ECO:0007669"/>
    <property type="project" value="InterPro"/>
</dbReference>